<reference evidence="2 3" key="1">
    <citation type="submission" date="2018-05" db="EMBL/GenBank/DDBJ databases">
        <title>Genome of Sphingosinicella humi QZX222.</title>
        <authorList>
            <person name="Qiao Z."/>
            <person name="Wang G."/>
        </authorList>
    </citation>
    <scope>NUCLEOTIDE SEQUENCE [LARGE SCALE GENOMIC DNA]</scope>
    <source>
        <strain evidence="2 3">QZX222</strain>
    </source>
</reference>
<feature type="chain" id="PRO_5015539035" evidence="1">
    <location>
        <begin position="23"/>
        <end position="184"/>
    </location>
</feature>
<dbReference type="EMBL" id="QFFF01000001">
    <property type="protein sequence ID" value="PWG03546.1"/>
    <property type="molecule type" value="Genomic_DNA"/>
</dbReference>
<sequence>MRVLVRLLSTIAAAALIAGCAAQGPFPSLAPRAVERELSGAPLPPCIEGAEAAEAAATSAPVPAPTVADPALVARIDQLLAAARQGNSDFGEALAAADTAASRAGDSGSESWIAAQIALSEAEMARTPTATALAELTALALEETAGPANPLDRQALDRATEEVRSLADRQTERLEALKASLSGL</sequence>
<evidence type="ECO:0000313" key="3">
    <source>
        <dbReference type="Proteomes" id="UP000245916"/>
    </source>
</evidence>
<accession>A0A2U2J5C9</accession>
<dbReference type="PROSITE" id="PS51257">
    <property type="entry name" value="PROKAR_LIPOPROTEIN"/>
    <property type="match status" value="1"/>
</dbReference>
<comment type="caution">
    <text evidence="2">The sequence shown here is derived from an EMBL/GenBank/DDBJ whole genome shotgun (WGS) entry which is preliminary data.</text>
</comment>
<gene>
    <name evidence="2" type="ORF">DF286_12175</name>
</gene>
<evidence type="ECO:0000256" key="1">
    <source>
        <dbReference type="SAM" id="SignalP"/>
    </source>
</evidence>
<dbReference type="Proteomes" id="UP000245916">
    <property type="component" value="Unassembled WGS sequence"/>
</dbReference>
<name>A0A2U2J5C9_9SPHN</name>
<keyword evidence="3" id="KW-1185">Reference proteome</keyword>
<organism evidence="2 3">
    <name type="scientific">Allosphingosinicella humi</name>
    <dbReference type="NCBI Taxonomy" id="2068657"/>
    <lineage>
        <taxon>Bacteria</taxon>
        <taxon>Pseudomonadati</taxon>
        <taxon>Pseudomonadota</taxon>
        <taxon>Alphaproteobacteria</taxon>
        <taxon>Sphingomonadales</taxon>
        <taxon>Sphingomonadaceae</taxon>
        <taxon>Allosphingosinicella</taxon>
    </lineage>
</organism>
<evidence type="ECO:0000313" key="2">
    <source>
        <dbReference type="EMBL" id="PWG03546.1"/>
    </source>
</evidence>
<keyword evidence="1" id="KW-0732">Signal</keyword>
<protein>
    <submittedName>
        <fullName evidence="2">Uncharacterized protein</fullName>
    </submittedName>
</protein>
<dbReference type="AlphaFoldDB" id="A0A2U2J5C9"/>
<proteinExistence type="predicted"/>
<feature type="signal peptide" evidence="1">
    <location>
        <begin position="1"/>
        <end position="22"/>
    </location>
</feature>